<dbReference type="PROSITE" id="PS00211">
    <property type="entry name" value="ABC_TRANSPORTER_1"/>
    <property type="match status" value="2"/>
</dbReference>
<reference evidence="6 7" key="1">
    <citation type="submission" date="2024-06" db="EMBL/GenBank/DDBJ databases">
        <title>The Natural Products Discovery Center: Release of the First 8490 Sequenced Strains for Exploring Actinobacteria Biosynthetic Diversity.</title>
        <authorList>
            <person name="Kalkreuter E."/>
            <person name="Kautsar S.A."/>
            <person name="Yang D."/>
            <person name="Bader C.D."/>
            <person name="Teijaro C.N."/>
            <person name="Fluegel L."/>
            <person name="Davis C.M."/>
            <person name="Simpson J.R."/>
            <person name="Lauterbach L."/>
            <person name="Steele A.D."/>
            <person name="Gui C."/>
            <person name="Meng S."/>
            <person name="Li G."/>
            <person name="Viehrig K."/>
            <person name="Ye F."/>
            <person name="Su P."/>
            <person name="Kiefer A.F."/>
            <person name="Nichols A."/>
            <person name="Cepeda A.J."/>
            <person name="Yan W."/>
            <person name="Fan B."/>
            <person name="Jiang Y."/>
            <person name="Adhikari A."/>
            <person name="Zheng C.-J."/>
            <person name="Schuster L."/>
            <person name="Cowan T.M."/>
            <person name="Smanski M.J."/>
            <person name="Chevrette M.G."/>
            <person name="De Carvalho L.P.S."/>
            <person name="Shen B."/>
        </authorList>
    </citation>
    <scope>NUCLEOTIDE SEQUENCE [LARGE SCALE GENOMIC DNA]</scope>
    <source>
        <strain evidence="6 7">NPDC050403</strain>
    </source>
</reference>
<dbReference type="CDD" id="cd03257">
    <property type="entry name" value="ABC_NikE_OppD_transporters"/>
    <property type="match status" value="2"/>
</dbReference>
<dbReference type="SMART" id="SM00382">
    <property type="entry name" value="AAA"/>
    <property type="match status" value="2"/>
</dbReference>
<comment type="caution">
    <text evidence="6">The sequence shown here is derived from an EMBL/GenBank/DDBJ whole genome shotgun (WGS) entry which is preliminary data.</text>
</comment>
<dbReference type="PROSITE" id="PS50893">
    <property type="entry name" value="ABC_TRANSPORTER_2"/>
    <property type="match status" value="2"/>
</dbReference>
<proteinExistence type="inferred from homology"/>
<dbReference type="Pfam" id="PF08352">
    <property type="entry name" value="oligo_HPY"/>
    <property type="match status" value="2"/>
</dbReference>
<dbReference type="EMBL" id="JBFAKC010000004">
    <property type="protein sequence ID" value="MEV0707864.1"/>
    <property type="molecule type" value="Genomic_DNA"/>
</dbReference>
<keyword evidence="3" id="KW-0547">Nucleotide-binding</keyword>
<dbReference type="GO" id="GO:0005524">
    <property type="term" value="F:ATP binding"/>
    <property type="evidence" value="ECO:0007669"/>
    <property type="project" value="UniProtKB-KW"/>
</dbReference>
<dbReference type="Pfam" id="PF00005">
    <property type="entry name" value="ABC_tran"/>
    <property type="match status" value="2"/>
</dbReference>
<evidence type="ECO:0000256" key="2">
    <source>
        <dbReference type="ARBA" id="ARBA00022448"/>
    </source>
</evidence>
<evidence type="ECO:0000256" key="3">
    <source>
        <dbReference type="ARBA" id="ARBA00022741"/>
    </source>
</evidence>
<gene>
    <name evidence="6" type="ORF">AB0I48_09895</name>
</gene>
<dbReference type="InterPro" id="IPR050319">
    <property type="entry name" value="ABC_transp_ATP-bind"/>
</dbReference>
<dbReference type="PANTHER" id="PTHR43776:SF7">
    <property type="entry name" value="D,D-DIPEPTIDE TRANSPORT ATP-BINDING PROTEIN DDPF-RELATED"/>
    <property type="match status" value="1"/>
</dbReference>
<keyword evidence="2" id="KW-0813">Transport</keyword>
<keyword evidence="7" id="KW-1185">Reference proteome</keyword>
<dbReference type="InterPro" id="IPR013563">
    <property type="entry name" value="Oligopep_ABC_C"/>
</dbReference>
<evidence type="ECO:0000256" key="1">
    <source>
        <dbReference type="ARBA" id="ARBA00005417"/>
    </source>
</evidence>
<evidence type="ECO:0000259" key="5">
    <source>
        <dbReference type="PROSITE" id="PS50893"/>
    </source>
</evidence>
<evidence type="ECO:0000313" key="6">
    <source>
        <dbReference type="EMBL" id="MEV0707864.1"/>
    </source>
</evidence>
<organism evidence="6 7">
    <name type="scientific">Nocardia aurea</name>
    <dbReference type="NCBI Taxonomy" id="2144174"/>
    <lineage>
        <taxon>Bacteria</taxon>
        <taxon>Bacillati</taxon>
        <taxon>Actinomycetota</taxon>
        <taxon>Actinomycetes</taxon>
        <taxon>Mycobacteriales</taxon>
        <taxon>Nocardiaceae</taxon>
        <taxon>Nocardia</taxon>
    </lineage>
</organism>
<keyword evidence="4 6" id="KW-0067">ATP-binding</keyword>
<dbReference type="PANTHER" id="PTHR43776">
    <property type="entry name" value="TRANSPORT ATP-BINDING PROTEIN"/>
    <property type="match status" value="1"/>
</dbReference>
<dbReference type="InterPro" id="IPR003439">
    <property type="entry name" value="ABC_transporter-like_ATP-bd"/>
</dbReference>
<feature type="domain" description="ABC transporter" evidence="5">
    <location>
        <begin position="4"/>
        <end position="264"/>
    </location>
</feature>
<name>A0ABV3FR26_9NOCA</name>
<dbReference type="Proteomes" id="UP001551695">
    <property type="component" value="Unassembled WGS sequence"/>
</dbReference>
<accession>A0ABV3FR26</accession>
<sequence>MSLLSFTDVEIWYKRRGEQPHRAVAGISLTVEPGELVTIVGESGSGKSTLIRSAIGLLPATCRISGQIRLASADVAGWSHNRFARYRGSYVGYIPQDPGVSLNPVKPIGRQIEDALRNRLRGRRFLPFGNGAHNQRIRSEAFRFLELAGLAAPEEIYAKYPHELSGGMKQRVLIAIALSGEPKLLLADEPTSALDVTVQKQILDHLDFLRAELGIGILLVTHDLGVALDRADRIVVMRDGSTVEEGTGGEILRDARHDYTRRLLDAAPGLHTGRLTPRPIDLDTARLARAATGEHVRGTAEYAIEVTDISKAFTTHRGGVERSVRAADKVSFRVASGTTHALVGESGAGKSTIARIVGGLAAADSGQVRLLGQTEQWSRKRLSRSLQFVYQNPYSSLNPRFDVADLVTEPIRVHRKDIGRRERREIALELLDGVRLPRQHAERKAGELSGGQAQRVAIARALSLEPEIVILDEAVSALDVSVQAEILQLLADLQAAYSLTYLFITHDLGVVKLFADTVSVLRGGQVVESGTAEQVLGDPRVDYTRRLIESVPGSHLTV</sequence>
<dbReference type="RefSeq" id="WP_355085450.1">
    <property type="nucleotide sequence ID" value="NZ_JBEXKW010000015.1"/>
</dbReference>
<dbReference type="Gene3D" id="3.40.50.300">
    <property type="entry name" value="P-loop containing nucleotide triphosphate hydrolases"/>
    <property type="match status" value="2"/>
</dbReference>
<dbReference type="InterPro" id="IPR027417">
    <property type="entry name" value="P-loop_NTPase"/>
</dbReference>
<evidence type="ECO:0000256" key="4">
    <source>
        <dbReference type="ARBA" id="ARBA00022840"/>
    </source>
</evidence>
<dbReference type="InterPro" id="IPR017871">
    <property type="entry name" value="ABC_transporter-like_CS"/>
</dbReference>
<feature type="domain" description="ABC transporter" evidence="5">
    <location>
        <begin position="304"/>
        <end position="548"/>
    </location>
</feature>
<comment type="similarity">
    <text evidence="1">Belongs to the ABC transporter superfamily.</text>
</comment>
<dbReference type="SUPFAM" id="SSF52540">
    <property type="entry name" value="P-loop containing nucleoside triphosphate hydrolases"/>
    <property type="match status" value="2"/>
</dbReference>
<dbReference type="InterPro" id="IPR003593">
    <property type="entry name" value="AAA+_ATPase"/>
</dbReference>
<protein>
    <submittedName>
        <fullName evidence="6">ABC transporter ATP-binding protein</fullName>
    </submittedName>
</protein>
<evidence type="ECO:0000313" key="7">
    <source>
        <dbReference type="Proteomes" id="UP001551695"/>
    </source>
</evidence>